<evidence type="ECO:0000256" key="5">
    <source>
        <dbReference type="SAM" id="MobiDB-lite"/>
    </source>
</evidence>
<reference evidence="7 8" key="1">
    <citation type="journal article" date="2020" name="IScience">
        <title>Genome Sequencing of the Endangered Kingdonia uniflora (Circaeasteraceae, Ranunculales) Reveals Potential Mechanisms of Evolutionary Specialization.</title>
        <authorList>
            <person name="Sun Y."/>
            <person name="Deng T."/>
            <person name="Zhang A."/>
            <person name="Moore M.J."/>
            <person name="Landis J.B."/>
            <person name="Lin N."/>
            <person name="Zhang H."/>
            <person name="Zhang X."/>
            <person name="Huang J."/>
            <person name="Zhang X."/>
            <person name="Sun H."/>
            <person name="Wang H."/>
        </authorList>
    </citation>
    <scope>NUCLEOTIDE SEQUENCE [LARGE SCALE GENOMIC DNA]</scope>
    <source>
        <strain evidence="7">TB1705</strain>
        <tissue evidence="7">Leaf</tissue>
    </source>
</reference>
<proteinExistence type="predicted"/>
<evidence type="ECO:0000256" key="4">
    <source>
        <dbReference type="ARBA" id="ARBA00023329"/>
    </source>
</evidence>
<evidence type="ECO:0000256" key="3">
    <source>
        <dbReference type="ARBA" id="ARBA00023034"/>
    </source>
</evidence>
<dbReference type="SUPFAM" id="SSF48464">
    <property type="entry name" value="ENTH/VHS domain"/>
    <property type="match status" value="1"/>
</dbReference>
<feature type="domain" description="ENTH" evidence="6">
    <location>
        <begin position="32"/>
        <end position="165"/>
    </location>
</feature>
<keyword evidence="8" id="KW-1185">Reference proteome</keyword>
<comment type="caution">
    <text evidence="7">The sequence shown here is derived from an EMBL/GenBank/DDBJ whole genome shotgun (WGS) entry which is preliminary data.</text>
</comment>
<accession>A0A7J7LSI0</accession>
<dbReference type="AlphaFoldDB" id="A0A7J7LSI0"/>
<evidence type="ECO:0000259" key="6">
    <source>
        <dbReference type="PROSITE" id="PS50942"/>
    </source>
</evidence>
<dbReference type="Gene3D" id="1.25.40.90">
    <property type="match status" value="1"/>
</dbReference>
<feature type="compositionally biased region" description="Low complexity" evidence="5">
    <location>
        <begin position="187"/>
        <end position="220"/>
    </location>
</feature>
<comment type="subcellular location">
    <subcellularLocation>
        <location evidence="1">Cytoplasmic vesicle</location>
        <location evidence="1">Clathrin-coated vesicle</location>
    </subcellularLocation>
    <subcellularLocation>
        <location evidence="2">Golgi apparatus</location>
    </subcellularLocation>
</comment>
<gene>
    <name evidence="7" type="ORF">GIB67_037649</name>
</gene>
<dbReference type="PANTHER" id="PTHR12276">
    <property type="entry name" value="EPSIN/ENT-RELATED"/>
    <property type="match status" value="1"/>
</dbReference>
<evidence type="ECO:0000256" key="2">
    <source>
        <dbReference type="ARBA" id="ARBA00004555"/>
    </source>
</evidence>
<keyword evidence="4" id="KW-0968">Cytoplasmic vesicle</keyword>
<dbReference type="InterPro" id="IPR013809">
    <property type="entry name" value="ENTH"/>
</dbReference>
<dbReference type="GO" id="GO:0030276">
    <property type="term" value="F:clathrin binding"/>
    <property type="evidence" value="ECO:0007669"/>
    <property type="project" value="TreeGrafter"/>
</dbReference>
<protein>
    <recommendedName>
        <fullName evidence="6">ENTH domain-containing protein</fullName>
    </recommendedName>
</protein>
<feature type="region of interest" description="Disordered" evidence="5">
    <location>
        <begin position="187"/>
        <end position="235"/>
    </location>
</feature>
<dbReference type="CDD" id="cd03571">
    <property type="entry name" value="ENTH"/>
    <property type="match status" value="1"/>
</dbReference>
<name>A0A7J7LSI0_9MAGN</name>
<dbReference type="GO" id="GO:0005543">
    <property type="term" value="F:phospholipid binding"/>
    <property type="evidence" value="ECO:0007669"/>
    <property type="project" value="TreeGrafter"/>
</dbReference>
<sequence length="336" mass="38032">FSHKAKMKTMFLSEMKKKASGFIQEKCKTARLVFTDVTLAELLAEEATSNEPNVPDAKTMTRIAEASFDIDDYWRVVDVLHRRFYTIDWKQWRQSYKALVLLEFLLTHGPEDFAEEFQCDTDVIEDLGTFRHIDEKGFNWGANMQKKSERILKLLTEGPMKLKEARLKALKITKEIQGFGNLMASPSSSISSSSAPSSPWAYSTGASRSSSFGSYSTNSSTWGEMEETKQEHHPNKILVENYSEGGLPGEKPTTLKAINEHVEGVHLWDCPIEETGSLLDNEEDEDEVNDPSEGIYSKLCMNIPSKCDNGRFSFRSLSDSGKVLKKKIDRQFSMGY</sequence>
<dbReference type="GO" id="GO:0005794">
    <property type="term" value="C:Golgi apparatus"/>
    <property type="evidence" value="ECO:0007669"/>
    <property type="project" value="UniProtKB-SubCell"/>
</dbReference>
<dbReference type="Pfam" id="PF01417">
    <property type="entry name" value="ENTH"/>
    <property type="match status" value="1"/>
</dbReference>
<dbReference type="GO" id="GO:0005768">
    <property type="term" value="C:endosome"/>
    <property type="evidence" value="ECO:0007669"/>
    <property type="project" value="TreeGrafter"/>
</dbReference>
<evidence type="ECO:0000313" key="7">
    <source>
        <dbReference type="EMBL" id="KAF6145616.1"/>
    </source>
</evidence>
<dbReference type="PROSITE" id="PS50942">
    <property type="entry name" value="ENTH"/>
    <property type="match status" value="1"/>
</dbReference>
<keyword evidence="3" id="KW-0333">Golgi apparatus</keyword>
<dbReference type="PANTHER" id="PTHR12276:SF95">
    <property type="entry name" value="ENTH_VHS FAMILY PROTEIN"/>
    <property type="match status" value="1"/>
</dbReference>
<evidence type="ECO:0000256" key="1">
    <source>
        <dbReference type="ARBA" id="ARBA00004132"/>
    </source>
</evidence>
<dbReference type="InterPro" id="IPR008942">
    <property type="entry name" value="ENTH_VHS"/>
</dbReference>
<evidence type="ECO:0000313" key="8">
    <source>
        <dbReference type="Proteomes" id="UP000541444"/>
    </source>
</evidence>
<feature type="non-terminal residue" evidence="7">
    <location>
        <position position="336"/>
    </location>
</feature>
<organism evidence="7 8">
    <name type="scientific">Kingdonia uniflora</name>
    <dbReference type="NCBI Taxonomy" id="39325"/>
    <lineage>
        <taxon>Eukaryota</taxon>
        <taxon>Viridiplantae</taxon>
        <taxon>Streptophyta</taxon>
        <taxon>Embryophyta</taxon>
        <taxon>Tracheophyta</taxon>
        <taxon>Spermatophyta</taxon>
        <taxon>Magnoliopsida</taxon>
        <taxon>Ranunculales</taxon>
        <taxon>Circaeasteraceae</taxon>
        <taxon>Kingdonia</taxon>
    </lineage>
</organism>
<dbReference type="EMBL" id="JACGCM010002050">
    <property type="protein sequence ID" value="KAF6145616.1"/>
    <property type="molecule type" value="Genomic_DNA"/>
</dbReference>
<dbReference type="OrthoDB" id="4033880at2759"/>
<dbReference type="SMART" id="SM00273">
    <property type="entry name" value="ENTH"/>
    <property type="match status" value="1"/>
</dbReference>
<dbReference type="Proteomes" id="UP000541444">
    <property type="component" value="Unassembled WGS sequence"/>
</dbReference>
<dbReference type="GO" id="GO:0006897">
    <property type="term" value="P:endocytosis"/>
    <property type="evidence" value="ECO:0007669"/>
    <property type="project" value="TreeGrafter"/>
</dbReference>
<dbReference type="GO" id="GO:0005886">
    <property type="term" value="C:plasma membrane"/>
    <property type="evidence" value="ECO:0007669"/>
    <property type="project" value="TreeGrafter"/>
</dbReference>
<dbReference type="GO" id="GO:0030125">
    <property type="term" value="C:clathrin vesicle coat"/>
    <property type="evidence" value="ECO:0007669"/>
    <property type="project" value="TreeGrafter"/>
</dbReference>